<gene>
    <name evidence="2" type="ORF">HELGO_WM48254</name>
</gene>
<keyword evidence="1" id="KW-0472">Membrane</keyword>
<keyword evidence="1" id="KW-0812">Transmembrane</keyword>
<proteinExistence type="predicted"/>
<dbReference type="EMBL" id="CACVAV010000279">
    <property type="protein sequence ID" value="CAA6817812.1"/>
    <property type="molecule type" value="Genomic_DNA"/>
</dbReference>
<protein>
    <submittedName>
        <fullName evidence="2">Uncharacterized protein</fullName>
    </submittedName>
</protein>
<feature type="transmembrane region" description="Helical" evidence="1">
    <location>
        <begin position="20"/>
        <end position="36"/>
    </location>
</feature>
<organism evidence="2">
    <name type="scientific">uncultured Thiotrichaceae bacterium</name>
    <dbReference type="NCBI Taxonomy" id="298394"/>
    <lineage>
        <taxon>Bacteria</taxon>
        <taxon>Pseudomonadati</taxon>
        <taxon>Pseudomonadota</taxon>
        <taxon>Gammaproteobacteria</taxon>
        <taxon>Thiotrichales</taxon>
        <taxon>Thiotrichaceae</taxon>
        <taxon>environmental samples</taxon>
    </lineage>
</organism>
<evidence type="ECO:0000313" key="2">
    <source>
        <dbReference type="EMBL" id="CAA6817812.1"/>
    </source>
</evidence>
<keyword evidence="1" id="KW-1133">Transmembrane helix</keyword>
<name>A0A6S6TAF8_9GAMM</name>
<accession>A0A6S6TAF8</accession>
<sequence length="73" mass="8562">MLTDLYHALQFFRSEFSRERSWLLFCSVIISFLGATEMRGVTSMCRYWLAGRKGYDRLLHFFSCQVLSIGQIA</sequence>
<evidence type="ECO:0000256" key="1">
    <source>
        <dbReference type="SAM" id="Phobius"/>
    </source>
</evidence>
<dbReference type="AlphaFoldDB" id="A0A6S6TAF8"/>
<reference evidence="2" key="1">
    <citation type="submission" date="2020-01" db="EMBL/GenBank/DDBJ databases">
        <authorList>
            <person name="Meier V. D."/>
            <person name="Meier V D."/>
        </authorList>
    </citation>
    <scope>NUCLEOTIDE SEQUENCE</scope>
    <source>
        <strain evidence="2">HLG_WM_MAG_08</strain>
    </source>
</reference>